<dbReference type="PANTHER" id="PTHR23084">
    <property type="entry name" value="PHOSPHATIDYLINOSITOL-4-PHOSPHATE 5-KINASE RELATED"/>
    <property type="match status" value="1"/>
</dbReference>
<reference evidence="3" key="1">
    <citation type="submission" date="2022-07" db="EMBL/GenBank/DDBJ databases">
        <title>Genome analysis of Parmales, a sister group of diatoms, reveals the evolutionary specialization of diatoms from phago-mixotrophs to photoautotrophs.</title>
        <authorList>
            <person name="Ban H."/>
            <person name="Sato S."/>
            <person name="Yoshikawa S."/>
            <person name="Kazumasa Y."/>
            <person name="Nakamura Y."/>
            <person name="Ichinomiya M."/>
            <person name="Saitoh K."/>
            <person name="Sato N."/>
            <person name="Blanc-Mathieu R."/>
            <person name="Endo H."/>
            <person name="Kuwata A."/>
            <person name="Ogata H."/>
        </authorList>
    </citation>
    <scope>NUCLEOTIDE SEQUENCE</scope>
</reference>
<name>A0A9W7FV31_9STRA</name>
<dbReference type="EMBL" id="BRXZ01008104">
    <property type="protein sequence ID" value="GMI21512.1"/>
    <property type="molecule type" value="Genomic_DNA"/>
</dbReference>
<dbReference type="Proteomes" id="UP001165082">
    <property type="component" value="Unassembled WGS sequence"/>
</dbReference>
<evidence type="ECO:0000256" key="1">
    <source>
        <dbReference type="ARBA" id="ARBA00022737"/>
    </source>
</evidence>
<evidence type="ECO:0000313" key="3">
    <source>
        <dbReference type="EMBL" id="GMI21512.1"/>
    </source>
</evidence>
<keyword evidence="1" id="KW-0677">Repeat</keyword>
<accession>A0A9W7FV31</accession>
<evidence type="ECO:0000313" key="4">
    <source>
        <dbReference type="Proteomes" id="UP001165082"/>
    </source>
</evidence>
<dbReference type="AlphaFoldDB" id="A0A9W7FV31"/>
<dbReference type="InterPro" id="IPR003409">
    <property type="entry name" value="MORN"/>
</dbReference>
<proteinExistence type="predicted"/>
<evidence type="ECO:0000256" key="2">
    <source>
        <dbReference type="SAM" id="MobiDB-lite"/>
    </source>
</evidence>
<dbReference type="PANTHER" id="PTHR23084:SF263">
    <property type="entry name" value="MORN REPEAT-CONTAINING PROTEIN 1"/>
    <property type="match status" value="1"/>
</dbReference>
<dbReference type="SMART" id="SM00698">
    <property type="entry name" value="MORN"/>
    <property type="match status" value="9"/>
</dbReference>
<sequence>RTLKSGSKTVREGRWENGREGDGDWIIFYADGSKYAGLCENGQPEGRGLLKLSNEDVYTGFFRGGLRHGEGVVVFAGGDSFEGQWRQDQPVGLNIFIGDSPTRNRKKQPKQIVGEVTDFTLSEIRLSDEGEEEERGEGKLDGGHGKGQGKGGDTPSYTYENGDKYFGSIDSNGLRQGRGIYIVKRTGARYEGMFRDNKRDGHGTLAADSSVFTGFFSNNAFLNGTFVVRSLFTYRGKFKDDEFHDDAGELCDWDGTTYSGAFVGGVKEGTGKITYPDGSIFVGEFKRNKRDGEGTVKKGDDFIYCGCWRNDAYHGHGILNLQHGSYEGGFVNGLYSGFGKLTTKKRSIETEFKHGRYLEGHQAEINWPDGSFFGGFIDEDGLPKGHGTVRYANGDCYEGAMRDGKRHGKGSTVFSNGECFVGFWTKDEMGKGKLTLASGIVHDFD</sequence>
<dbReference type="Gene3D" id="2.20.110.10">
    <property type="entry name" value="Histone H3 K4-specific methyltransferase SET7/9 N-terminal domain"/>
    <property type="match status" value="5"/>
</dbReference>
<dbReference type="SUPFAM" id="SSF82185">
    <property type="entry name" value="Histone H3 K4-specific methyltransferase SET7/9 N-terminal domain"/>
    <property type="match status" value="4"/>
</dbReference>
<keyword evidence="4" id="KW-1185">Reference proteome</keyword>
<dbReference type="OrthoDB" id="203073at2759"/>
<gene>
    <name evidence="3" type="ORF">TrRE_jg117</name>
</gene>
<organism evidence="3 4">
    <name type="scientific">Triparma retinervis</name>
    <dbReference type="NCBI Taxonomy" id="2557542"/>
    <lineage>
        <taxon>Eukaryota</taxon>
        <taxon>Sar</taxon>
        <taxon>Stramenopiles</taxon>
        <taxon>Ochrophyta</taxon>
        <taxon>Bolidophyceae</taxon>
        <taxon>Parmales</taxon>
        <taxon>Triparmaceae</taxon>
        <taxon>Triparma</taxon>
    </lineage>
</organism>
<feature type="non-terminal residue" evidence="3">
    <location>
        <position position="445"/>
    </location>
</feature>
<dbReference type="Pfam" id="PF02493">
    <property type="entry name" value="MORN"/>
    <property type="match status" value="11"/>
</dbReference>
<protein>
    <submittedName>
        <fullName evidence="3">Uncharacterized protein</fullName>
    </submittedName>
</protein>
<feature type="region of interest" description="Disordered" evidence="2">
    <location>
        <begin position="125"/>
        <end position="156"/>
    </location>
</feature>
<comment type="caution">
    <text evidence="3">The sequence shown here is derived from an EMBL/GenBank/DDBJ whole genome shotgun (WGS) entry which is preliminary data.</text>
</comment>